<comment type="caution">
    <text evidence="1">The sequence shown here is derived from an EMBL/GenBank/DDBJ whole genome shotgun (WGS) entry which is preliminary data.</text>
</comment>
<protein>
    <submittedName>
        <fullName evidence="1">Uncharacterized protein</fullName>
    </submittedName>
</protein>
<evidence type="ECO:0000313" key="1">
    <source>
        <dbReference type="EMBL" id="KAH7851403.1"/>
    </source>
</evidence>
<organism evidence="1 2">
    <name type="scientific">Vaccinium darrowii</name>
    <dbReference type="NCBI Taxonomy" id="229202"/>
    <lineage>
        <taxon>Eukaryota</taxon>
        <taxon>Viridiplantae</taxon>
        <taxon>Streptophyta</taxon>
        <taxon>Embryophyta</taxon>
        <taxon>Tracheophyta</taxon>
        <taxon>Spermatophyta</taxon>
        <taxon>Magnoliopsida</taxon>
        <taxon>eudicotyledons</taxon>
        <taxon>Gunneridae</taxon>
        <taxon>Pentapetalae</taxon>
        <taxon>asterids</taxon>
        <taxon>Ericales</taxon>
        <taxon>Ericaceae</taxon>
        <taxon>Vaccinioideae</taxon>
        <taxon>Vaccinieae</taxon>
        <taxon>Vaccinium</taxon>
    </lineage>
</organism>
<name>A0ACB7YD75_9ERIC</name>
<keyword evidence="2" id="KW-1185">Reference proteome</keyword>
<reference evidence="1 2" key="1">
    <citation type="journal article" date="2021" name="Hortic Res">
        <title>High-quality reference genome and annotation aids understanding of berry development for evergreen blueberry (Vaccinium darrowii).</title>
        <authorList>
            <person name="Yu J."/>
            <person name="Hulse-Kemp A.M."/>
            <person name="Babiker E."/>
            <person name="Staton M."/>
        </authorList>
    </citation>
    <scope>NUCLEOTIDE SEQUENCE [LARGE SCALE GENOMIC DNA]</scope>
    <source>
        <strain evidence="2">cv. NJ 8807/NJ 8810</strain>
        <tissue evidence="1">Young leaf</tissue>
    </source>
</reference>
<dbReference type="Proteomes" id="UP000828048">
    <property type="component" value="Chromosome 8"/>
</dbReference>
<accession>A0ACB7YD75</accession>
<sequence>MHRADSLSCSKSRQTAHRSQPNSPHPSQYPVMQQHKIIIPNNGGEKLVGTLHETGSVEIVILCHGFPSSKEDDTMVNLAVALEKEGITAFRFDFSGSGESERSSHFGNYRSEAEDLRAVIHHFNGANHIMSAVLGHSKGGDVVLLYASNYHNIPTVVNVSGRYNWGRGIEEHMGTGSEVHMLLPYIPDDPYCKLSFHYVTTMMMVATSYKPVLFVPDSFSKTILVMLNTLRHACQNGLLRSKT</sequence>
<evidence type="ECO:0000313" key="2">
    <source>
        <dbReference type="Proteomes" id="UP000828048"/>
    </source>
</evidence>
<dbReference type="EMBL" id="CM037158">
    <property type="protein sequence ID" value="KAH7851403.1"/>
    <property type="molecule type" value="Genomic_DNA"/>
</dbReference>
<gene>
    <name evidence="1" type="ORF">Vadar_011113</name>
</gene>
<proteinExistence type="predicted"/>